<proteinExistence type="predicted"/>
<evidence type="ECO:0000313" key="1">
    <source>
        <dbReference type="EMBL" id="PNX63460.1"/>
    </source>
</evidence>
<dbReference type="Proteomes" id="UP000236291">
    <property type="component" value="Unassembled WGS sequence"/>
</dbReference>
<sequence>MEAGASSSSSRPPVFSKPPIFLTKRFDKEETMSTPYEKLELIIEQPVDFESLKANGYDVKKYFED</sequence>
<evidence type="ECO:0000313" key="2">
    <source>
        <dbReference type="Proteomes" id="UP000236291"/>
    </source>
</evidence>
<protein>
    <submittedName>
        <fullName evidence="1">Uncharacterized protein</fullName>
    </submittedName>
</protein>
<comment type="caution">
    <text evidence="1">The sequence shown here is derived from an EMBL/GenBank/DDBJ whole genome shotgun (WGS) entry which is preliminary data.</text>
</comment>
<reference evidence="1 2" key="1">
    <citation type="journal article" date="2014" name="Am. J. Bot.">
        <title>Genome assembly and annotation for red clover (Trifolium pratense; Fabaceae).</title>
        <authorList>
            <person name="Istvanek J."/>
            <person name="Jaros M."/>
            <person name="Krenek A."/>
            <person name="Repkova J."/>
        </authorList>
    </citation>
    <scope>NUCLEOTIDE SEQUENCE [LARGE SCALE GENOMIC DNA]</scope>
    <source>
        <strain evidence="2">cv. Tatra</strain>
        <tissue evidence="1">Young leaves</tissue>
    </source>
</reference>
<accession>A0A2K3KAY5</accession>
<dbReference type="AlphaFoldDB" id="A0A2K3KAY5"/>
<organism evidence="1 2">
    <name type="scientific">Trifolium pratense</name>
    <name type="common">Red clover</name>
    <dbReference type="NCBI Taxonomy" id="57577"/>
    <lineage>
        <taxon>Eukaryota</taxon>
        <taxon>Viridiplantae</taxon>
        <taxon>Streptophyta</taxon>
        <taxon>Embryophyta</taxon>
        <taxon>Tracheophyta</taxon>
        <taxon>Spermatophyta</taxon>
        <taxon>Magnoliopsida</taxon>
        <taxon>eudicotyledons</taxon>
        <taxon>Gunneridae</taxon>
        <taxon>Pentapetalae</taxon>
        <taxon>rosids</taxon>
        <taxon>fabids</taxon>
        <taxon>Fabales</taxon>
        <taxon>Fabaceae</taxon>
        <taxon>Papilionoideae</taxon>
        <taxon>50 kb inversion clade</taxon>
        <taxon>NPAAA clade</taxon>
        <taxon>Hologalegina</taxon>
        <taxon>IRL clade</taxon>
        <taxon>Trifolieae</taxon>
        <taxon>Trifolium</taxon>
    </lineage>
</organism>
<dbReference type="EMBL" id="ASHM01090527">
    <property type="protein sequence ID" value="PNX63460.1"/>
    <property type="molecule type" value="Genomic_DNA"/>
</dbReference>
<gene>
    <name evidence="1" type="ORF">L195_g053516</name>
</gene>
<name>A0A2K3KAY5_TRIPR</name>
<reference evidence="1 2" key="2">
    <citation type="journal article" date="2017" name="Front. Plant Sci.">
        <title>Gene Classification and Mining of Molecular Markers Useful in Red Clover (Trifolium pratense) Breeding.</title>
        <authorList>
            <person name="Istvanek J."/>
            <person name="Dluhosova J."/>
            <person name="Dluhos P."/>
            <person name="Patkova L."/>
            <person name="Nedelnik J."/>
            <person name="Repkova J."/>
        </authorList>
    </citation>
    <scope>NUCLEOTIDE SEQUENCE [LARGE SCALE GENOMIC DNA]</scope>
    <source>
        <strain evidence="2">cv. Tatra</strain>
        <tissue evidence="1">Young leaves</tissue>
    </source>
</reference>